<dbReference type="InterPro" id="IPR010985">
    <property type="entry name" value="Ribbon_hlx_hlx"/>
</dbReference>
<evidence type="ECO:0000313" key="3">
    <source>
        <dbReference type="Proteomes" id="UP000010478"/>
    </source>
</evidence>
<name>K9VS79_9CYAN</name>
<geneLocation type="plasmid" evidence="2 3">
    <name>pOSC7112.03</name>
</geneLocation>
<dbReference type="Proteomes" id="UP000010478">
    <property type="component" value="Plasmid pOSC7112.03"/>
</dbReference>
<gene>
    <name evidence="2" type="ORF">Osc7112_6843</name>
</gene>
<dbReference type="Pfam" id="PF21983">
    <property type="entry name" value="NikA-like"/>
    <property type="match status" value="1"/>
</dbReference>
<dbReference type="KEGG" id="oni:Osc7112_6843"/>
<sequence>MAMKLKNLPQSQPNQSNQSNQPNQRLSSRLEIRLSDSDYNQIKAKAEQVNLSMSDFMRRAALKRAMPRPLAAFDLKAYQVLCNIDAQLRIAGNNLNQLTKACNSAVALGEPVVVNTGLLESVQQLIRENGNAIKTIVANLAKSTVR</sequence>
<dbReference type="SUPFAM" id="SSF47598">
    <property type="entry name" value="Ribbon-helix-helix"/>
    <property type="match status" value="1"/>
</dbReference>
<dbReference type="HOGENOM" id="CLU_1904641_0_0_3"/>
<dbReference type="EMBL" id="CP003617">
    <property type="protein sequence ID" value="AFZ10928.1"/>
    <property type="molecule type" value="Genomic_DNA"/>
</dbReference>
<keyword evidence="2" id="KW-0614">Plasmid</keyword>
<protein>
    <submittedName>
        <fullName evidence="2">Mobilization protein</fullName>
    </submittedName>
</protein>
<dbReference type="InterPro" id="IPR053842">
    <property type="entry name" value="NikA-like"/>
</dbReference>
<accession>K9VS79</accession>
<evidence type="ECO:0000256" key="1">
    <source>
        <dbReference type="SAM" id="MobiDB-lite"/>
    </source>
</evidence>
<dbReference type="GO" id="GO:0006355">
    <property type="term" value="P:regulation of DNA-templated transcription"/>
    <property type="evidence" value="ECO:0007669"/>
    <property type="project" value="InterPro"/>
</dbReference>
<feature type="region of interest" description="Disordered" evidence="1">
    <location>
        <begin position="1"/>
        <end position="25"/>
    </location>
</feature>
<proteinExistence type="predicted"/>
<dbReference type="AlphaFoldDB" id="K9VS79"/>
<feature type="compositionally biased region" description="Low complexity" evidence="1">
    <location>
        <begin position="7"/>
        <end position="25"/>
    </location>
</feature>
<keyword evidence="3" id="KW-1185">Reference proteome</keyword>
<reference evidence="2 3" key="1">
    <citation type="submission" date="2012-05" db="EMBL/GenBank/DDBJ databases">
        <title>Finished plasmid 3 of genome of Oscillatoria sp. PCC 7112.</title>
        <authorList>
            <consortium name="US DOE Joint Genome Institute"/>
            <person name="Gugger M."/>
            <person name="Coursin T."/>
            <person name="Rippka R."/>
            <person name="Tandeau De Marsac N."/>
            <person name="Huntemann M."/>
            <person name="Wei C.-L."/>
            <person name="Han J."/>
            <person name="Detter J.C."/>
            <person name="Han C."/>
            <person name="Tapia R."/>
            <person name="Davenport K."/>
            <person name="Daligault H."/>
            <person name="Erkkila T."/>
            <person name="Gu W."/>
            <person name="Munk A.C.C."/>
            <person name="Teshima H."/>
            <person name="Xu Y."/>
            <person name="Chain P."/>
            <person name="Chen A."/>
            <person name="Krypides N."/>
            <person name="Mavromatis K."/>
            <person name="Markowitz V."/>
            <person name="Szeto E."/>
            <person name="Ivanova N."/>
            <person name="Mikhailova N."/>
            <person name="Ovchinnikova G."/>
            <person name="Pagani I."/>
            <person name="Pati A."/>
            <person name="Goodwin L."/>
            <person name="Peters L."/>
            <person name="Pitluck S."/>
            <person name="Woyke T."/>
            <person name="Kerfeld C."/>
        </authorList>
    </citation>
    <scope>NUCLEOTIDE SEQUENCE [LARGE SCALE GENOMIC DNA]</scope>
    <source>
        <strain evidence="2 3">PCC 7112</strain>
        <plasmid evidence="2 3">pOSC7112.03</plasmid>
    </source>
</reference>
<organism evidence="2 3">
    <name type="scientific">Phormidium nigroviride PCC 7112</name>
    <dbReference type="NCBI Taxonomy" id="179408"/>
    <lineage>
        <taxon>Bacteria</taxon>
        <taxon>Bacillati</taxon>
        <taxon>Cyanobacteriota</taxon>
        <taxon>Cyanophyceae</taxon>
        <taxon>Oscillatoriophycideae</taxon>
        <taxon>Oscillatoriales</taxon>
        <taxon>Oscillatoriaceae</taxon>
        <taxon>Phormidium</taxon>
    </lineage>
</organism>
<evidence type="ECO:0000313" key="2">
    <source>
        <dbReference type="EMBL" id="AFZ10928.1"/>
    </source>
</evidence>
<dbReference type="RefSeq" id="WP_015179888.1">
    <property type="nucleotide sequence ID" value="NC_019731.1"/>
</dbReference>